<evidence type="ECO:0000313" key="3">
    <source>
        <dbReference type="Proteomes" id="UP000299102"/>
    </source>
</evidence>
<proteinExistence type="predicted"/>
<dbReference type="EMBL" id="BGZK01001626">
    <property type="protein sequence ID" value="GBP83560.1"/>
    <property type="molecule type" value="Genomic_DNA"/>
</dbReference>
<organism evidence="2 3">
    <name type="scientific">Eumeta variegata</name>
    <name type="common">Bagworm moth</name>
    <name type="synonym">Eumeta japonica</name>
    <dbReference type="NCBI Taxonomy" id="151549"/>
    <lineage>
        <taxon>Eukaryota</taxon>
        <taxon>Metazoa</taxon>
        <taxon>Ecdysozoa</taxon>
        <taxon>Arthropoda</taxon>
        <taxon>Hexapoda</taxon>
        <taxon>Insecta</taxon>
        <taxon>Pterygota</taxon>
        <taxon>Neoptera</taxon>
        <taxon>Endopterygota</taxon>
        <taxon>Lepidoptera</taxon>
        <taxon>Glossata</taxon>
        <taxon>Ditrysia</taxon>
        <taxon>Tineoidea</taxon>
        <taxon>Psychidae</taxon>
        <taxon>Oiketicinae</taxon>
        <taxon>Eumeta</taxon>
    </lineage>
</organism>
<protein>
    <submittedName>
        <fullName evidence="2">Uncharacterized protein</fullName>
    </submittedName>
</protein>
<dbReference type="Proteomes" id="UP000299102">
    <property type="component" value="Unassembled WGS sequence"/>
</dbReference>
<keyword evidence="3" id="KW-1185">Reference proteome</keyword>
<evidence type="ECO:0000256" key="1">
    <source>
        <dbReference type="SAM" id="MobiDB-lite"/>
    </source>
</evidence>
<name>A0A4C1Z7A1_EUMVA</name>
<feature type="compositionally biased region" description="Low complexity" evidence="1">
    <location>
        <begin position="29"/>
        <end position="43"/>
    </location>
</feature>
<sequence length="269" mass="29536">MSACARIMEFSSHRFSLTRQKKRWRERALPGARARAGSAGPRLTSSGNSALPAVARLGLAEYGGGRGVTRLGRCRARLASRPAGSDTPTRWPYSKADDIERHRRTISDPAAAGDAARALRFDSNRGGRSGVGTHNIMIYLTRVIYPARGRPRPSRTATAVSAGLVPNFREDVSDRSVEVSGREMRRRRFWAVGTRGRLAAPPLTRAGRRGRRGRAGPTVPSAPFCLLKKDVYRLKSAEALEHVDVTAAEWPTPAARARDGLYTQKKFVY</sequence>
<gene>
    <name evidence="2" type="ORF">EVAR_65648_1</name>
</gene>
<feature type="region of interest" description="Disordered" evidence="1">
    <location>
        <begin position="27"/>
        <end position="47"/>
    </location>
</feature>
<evidence type="ECO:0000313" key="2">
    <source>
        <dbReference type="EMBL" id="GBP83560.1"/>
    </source>
</evidence>
<comment type="caution">
    <text evidence="2">The sequence shown here is derived from an EMBL/GenBank/DDBJ whole genome shotgun (WGS) entry which is preliminary data.</text>
</comment>
<dbReference type="AlphaFoldDB" id="A0A4C1Z7A1"/>
<accession>A0A4C1Z7A1</accession>
<reference evidence="2 3" key="1">
    <citation type="journal article" date="2019" name="Commun. Biol.">
        <title>The bagworm genome reveals a unique fibroin gene that provides high tensile strength.</title>
        <authorList>
            <person name="Kono N."/>
            <person name="Nakamura H."/>
            <person name="Ohtoshi R."/>
            <person name="Tomita M."/>
            <person name="Numata K."/>
            <person name="Arakawa K."/>
        </authorList>
    </citation>
    <scope>NUCLEOTIDE SEQUENCE [LARGE SCALE GENOMIC DNA]</scope>
</reference>